<organism evidence="1 2">
    <name type="scientific">Psychrosphaera haliotis</name>
    <dbReference type="NCBI Taxonomy" id="555083"/>
    <lineage>
        <taxon>Bacteria</taxon>
        <taxon>Pseudomonadati</taxon>
        <taxon>Pseudomonadota</taxon>
        <taxon>Gammaproteobacteria</taxon>
        <taxon>Alteromonadales</taxon>
        <taxon>Pseudoalteromonadaceae</taxon>
        <taxon>Psychrosphaera</taxon>
    </lineage>
</organism>
<dbReference type="Proteomes" id="UP000439994">
    <property type="component" value="Unassembled WGS sequence"/>
</dbReference>
<proteinExistence type="predicted"/>
<evidence type="ECO:0008006" key="3">
    <source>
        <dbReference type="Google" id="ProtNLM"/>
    </source>
</evidence>
<dbReference type="RefSeq" id="WP_155694791.1">
    <property type="nucleotide sequence ID" value="NZ_WOCD01000002.1"/>
</dbReference>
<sequence>MPLPIIVAGLVLGAVVSNQSTKQYYRNLELRRNRESSNNLSNSNKLVKSPSEYCQRANTFNPEEGSIVCCEVFGVLDHTGVWIDEETIIEFSNTGLTKSVSASRFLKERSGNNIYVANNRNGKSIIIDGIVERAISRIYTYKDYDLQRNNCHNFIASCISTKNKGVTLFSDLNSLIAQISKQDIYWDKVKV</sequence>
<dbReference type="Gene3D" id="3.90.1720.10">
    <property type="entry name" value="endopeptidase domain like (from Nostoc punctiforme)"/>
    <property type="match status" value="1"/>
</dbReference>
<dbReference type="EMBL" id="WOCD01000002">
    <property type="protein sequence ID" value="MUH71745.1"/>
    <property type="molecule type" value="Genomic_DNA"/>
</dbReference>
<comment type="caution">
    <text evidence="1">The sequence shown here is derived from an EMBL/GenBank/DDBJ whole genome shotgun (WGS) entry which is preliminary data.</text>
</comment>
<accession>A0A6N8F5B5</accession>
<keyword evidence="2" id="KW-1185">Reference proteome</keyword>
<protein>
    <recommendedName>
        <fullName evidence="3">LRAT domain-containing protein</fullName>
    </recommendedName>
</protein>
<dbReference type="AlphaFoldDB" id="A0A6N8F5B5"/>
<reference evidence="1 2" key="1">
    <citation type="submission" date="2019-11" db="EMBL/GenBank/DDBJ databases">
        <title>P. haliotis isolates from Z. marina roots.</title>
        <authorList>
            <person name="Cohen M."/>
            <person name="Jospin G."/>
            <person name="Eisen J.A."/>
            <person name="Coil D.A."/>
        </authorList>
    </citation>
    <scope>NUCLEOTIDE SEQUENCE [LARGE SCALE GENOMIC DNA]</scope>
    <source>
        <strain evidence="1 2">UCD-MCMsp1aY</strain>
    </source>
</reference>
<name>A0A6N8F5B5_9GAMM</name>
<dbReference type="OrthoDB" id="9812095at2"/>
<gene>
    <name evidence="1" type="ORF">GNP35_04170</name>
</gene>
<evidence type="ECO:0000313" key="2">
    <source>
        <dbReference type="Proteomes" id="UP000439994"/>
    </source>
</evidence>
<evidence type="ECO:0000313" key="1">
    <source>
        <dbReference type="EMBL" id="MUH71745.1"/>
    </source>
</evidence>